<dbReference type="InterPro" id="IPR019515">
    <property type="entry name" value="VPS54_N"/>
</dbReference>
<feature type="region of interest" description="Disordered" evidence="4">
    <location>
        <begin position="26"/>
        <end position="51"/>
    </location>
</feature>
<feature type="compositionally biased region" description="Basic and acidic residues" evidence="4">
    <location>
        <begin position="682"/>
        <end position="691"/>
    </location>
</feature>
<evidence type="ECO:0000259" key="6">
    <source>
        <dbReference type="Pfam" id="PF10475"/>
    </source>
</evidence>
<dbReference type="GO" id="GO:0015031">
    <property type="term" value="P:protein transport"/>
    <property type="evidence" value="ECO:0007669"/>
    <property type="project" value="UniProtKB-KW"/>
</dbReference>
<dbReference type="PANTHER" id="PTHR13258:SF0">
    <property type="entry name" value="SYNDETIN"/>
    <property type="match status" value="1"/>
</dbReference>
<proteinExistence type="predicted"/>
<dbReference type="Proteomes" id="UP000008854">
    <property type="component" value="Unassembled WGS sequence"/>
</dbReference>
<feature type="compositionally biased region" description="Low complexity" evidence="4">
    <location>
        <begin position="969"/>
        <end position="984"/>
    </location>
</feature>
<keyword evidence="1" id="KW-0813">Transport</keyword>
<dbReference type="GO" id="GO:0000149">
    <property type="term" value="F:SNARE binding"/>
    <property type="evidence" value="ECO:0007669"/>
    <property type="project" value="TreeGrafter"/>
</dbReference>
<feature type="region of interest" description="Disordered" evidence="4">
    <location>
        <begin position="358"/>
        <end position="385"/>
    </location>
</feature>
<dbReference type="PANTHER" id="PTHR13258">
    <property type="entry name" value="SYNDETIN"/>
    <property type="match status" value="1"/>
</dbReference>
<accession>A0A3Q0KFS3</accession>
<sequence length="1185" mass="135895">MDKILRLVSQRSKILNGIEEVEKSVSSFQPPTLSKQTSDRSIDSPNPTRDPHVMQELINNVEDVYYSMTFDSGKYEIENIAGPNCRELSKLKLRLLALDRQNKAVSRRVSELVLEKHPQYEAELKGVLSLQSDNWETLCMCREIRNSLKQADKTLVLSRLIVLRNHRRQLRLKQTLNILFRLRNLQNNVQRLDTLIKQGDFYDAIQLHRESLVLLEDFRSYRCIESIHSKLKASELRIDEKLDSELQRSCEHFDEKSYSTVQRAFELLGSTQTTFAQLQMHYVAAIQRKSFYLVQFHVHSASQSDTSGNKIITNYSYPELCQQLPHWTLLRCLRSICQNMWEILLCYHRTIQWHKNRASGKSSSETYPSASSHTKHKSFTSNSLLSNSKYHKPKLKVDNNDRDDIVVTTEIDQDSSTVTKSYVNINNDHGCDPQLARQWHDYVTCKLDSGRSRIWSEIISRIEPILNLVSQFARDMTFDQIASLLSTINHFVHIGEEFCECSPNELLEALRISIQKYFKDFHRKHMDRLKMFLENETWKICPVKHSFTVMDLQEFRAVKYLFETNTSNNNITNNSSSSNVNKSITVNGLSKVSDSNNNNNNSTVIVSKLQNQKLFAFPYTFVQFPEDPENSNNNDNSNNNNVNSNNHLDQNEINSPNLMNSSSASADIRQQSNTKFSSNNNDHNHDDHDNHGNINNNDKFITISPNDFSNDTSFSNEHSGPLLSTTTLEVLRLIGRYLQMMRLLQPIAGEVMHCLCQVFDYYLYSILNLFGPIQISNSSEFPERLRTTIKRINERLITADNHQSILTGDRFSLPLHGPIELLHALNPTDNNPAIGDNNNNNNNNNNKREHQLIQIYVVAVESVIFLADILETVLLPHLTACLPDNKRGLALVFREQSLMAARQIREPCANELAPHLLNIIITKMTDVTAKNCKQLPATNNAPITSSFSKIWPIGSNTNQQQQTIDKESSIPNNNNTNSSSPTSIHNNLIVSTTDSIDILTMHICAMNWLTKEVANTPNSYVYDININVFHPLSLILQNISKEFHLKDHIFMIVIWKALLSCLASQLLEALSRVQQCSDEGRGQMLLDIQTLAVYAQSASKIRSFPRLDYVIEYIQAFYIPIHEWEHWLTNYGTKYSRSQLTGLASCLSRSDKRQYQRLINTLNQIYNTTNQINSFGNGLLTTTSS</sequence>
<evidence type="ECO:0000313" key="7">
    <source>
        <dbReference type="Proteomes" id="UP000008854"/>
    </source>
</evidence>
<feature type="region of interest" description="Disordered" evidence="4">
    <location>
        <begin position="625"/>
        <end position="702"/>
    </location>
</feature>
<dbReference type="GO" id="GO:1990745">
    <property type="term" value="C:EARP complex"/>
    <property type="evidence" value="ECO:0007669"/>
    <property type="project" value="InterPro"/>
</dbReference>
<evidence type="ECO:0000256" key="2">
    <source>
        <dbReference type="ARBA" id="ARBA00022927"/>
    </source>
</evidence>
<name>A0A3Q0KFS3_SCHMA</name>
<evidence type="ECO:0000256" key="3">
    <source>
        <dbReference type="ARBA" id="ARBA00023054"/>
    </source>
</evidence>
<dbReference type="Pfam" id="PF10475">
    <property type="entry name" value="Vps54_N"/>
    <property type="match status" value="1"/>
</dbReference>
<dbReference type="InterPro" id="IPR019514">
    <property type="entry name" value="Syndetin_C"/>
</dbReference>
<feature type="domain" description="Vacuolar protein sorting-associated protein 54 N-terminal" evidence="6">
    <location>
        <begin position="58"/>
        <end position="353"/>
    </location>
</feature>
<dbReference type="Pfam" id="PF10474">
    <property type="entry name" value="Syndetin_C"/>
    <property type="match status" value="1"/>
</dbReference>
<dbReference type="FunCoup" id="A0A3Q0KFS3">
    <property type="interactions" value="1643"/>
</dbReference>
<keyword evidence="3" id="KW-0175">Coiled coil</keyword>
<feature type="compositionally biased region" description="Low complexity" evidence="4">
    <location>
        <begin position="630"/>
        <end position="646"/>
    </location>
</feature>
<keyword evidence="7" id="KW-1185">Reference proteome</keyword>
<evidence type="ECO:0000256" key="1">
    <source>
        <dbReference type="ARBA" id="ARBA00022448"/>
    </source>
</evidence>
<dbReference type="AlphaFoldDB" id="A0A3Q0KFS3"/>
<dbReference type="InterPro" id="IPR040047">
    <property type="entry name" value="VPS50"/>
</dbReference>
<feature type="compositionally biased region" description="Polar residues" evidence="4">
    <location>
        <begin position="26"/>
        <end position="36"/>
    </location>
</feature>
<feature type="domain" description="Syndetin C-terminal" evidence="5">
    <location>
        <begin position="998"/>
        <end position="1162"/>
    </location>
</feature>
<dbReference type="GO" id="GO:0042147">
    <property type="term" value="P:retrograde transport, endosome to Golgi"/>
    <property type="evidence" value="ECO:0007669"/>
    <property type="project" value="InterPro"/>
</dbReference>
<dbReference type="GO" id="GO:0032456">
    <property type="term" value="P:endocytic recycling"/>
    <property type="evidence" value="ECO:0007669"/>
    <property type="project" value="InterPro"/>
</dbReference>
<dbReference type="ExpressionAtlas" id="A0A3Q0KFS3">
    <property type="expression patterns" value="baseline"/>
</dbReference>
<feature type="region of interest" description="Disordered" evidence="4">
    <location>
        <begin position="961"/>
        <end position="984"/>
    </location>
</feature>
<dbReference type="STRING" id="6183.A0A3Q0KFS3"/>
<dbReference type="WBParaSite" id="Smp_051000.1">
    <property type="protein sequence ID" value="Smp_051000.1"/>
    <property type="gene ID" value="Smp_051000"/>
</dbReference>
<feature type="compositionally biased region" description="Polar residues" evidence="4">
    <location>
        <begin position="359"/>
        <end position="372"/>
    </location>
</feature>
<reference evidence="7" key="1">
    <citation type="journal article" date="2012" name="PLoS Negl. Trop. Dis.">
        <title>A systematically improved high quality genome and transcriptome of the human blood fluke Schistosoma mansoni.</title>
        <authorList>
            <person name="Protasio A.V."/>
            <person name="Tsai I.J."/>
            <person name="Babbage A."/>
            <person name="Nichol S."/>
            <person name="Hunt M."/>
            <person name="Aslett M.A."/>
            <person name="De Silva N."/>
            <person name="Velarde G.S."/>
            <person name="Anderson T.J."/>
            <person name="Clark R.C."/>
            <person name="Davidson C."/>
            <person name="Dillon G.P."/>
            <person name="Holroyd N.E."/>
            <person name="LoVerde P.T."/>
            <person name="Lloyd C."/>
            <person name="McQuillan J."/>
            <person name="Oliveira G."/>
            <person name="Otto T.D."/>
            <person name="Parker-Manuel S.J."/>
            <person name="Quail M.A."/>
            <person name="Wilson R.A."/>
            <person name="Zerlotini A."/>
            <person name="Dunne D.W."/>
            <person name="Berriman M."/>
        </authorList>
    </citation>
    <scope>NUCLEOTIDE SEQUENCE [LARGE SCALE GENOMIC DNA]</scope>
    <source>
        <strain evidence="7">Puerto Rican</strain>
    </source>
</reference>
<evidence type="ECO:0000259" key="5">
    <source>
        <dbReference type="Pfam" id="PF10474"/>
    </source>
</evidence>
<dbReference type="InParanoid" id="A0A3Q0KFS3"/>
<dbReference type="GO" id="GO:0005829">
    <property type="term" value="C:cytosol"/>
    <property type="evidence" value="ECO:0007669"/>
    <property type="project" value="GOC"/>
</dbReference>
<protein>
    <submittedName>
        <fullName evidence="8">Vps54_N domain-containing protein</fullName>
    </submittedName>
</protein>
<keyword evidence="2" id="KW-0653">Protein transport</keyword>
<reference evidence="8" key="2">
    <citation type="submission" date="2018-12" db="UniProtKB">
        <authorList>
            <consortium name="WormBaseParasite"/>
        </authorList>
    </citation>
    <scope>IDENTIFICATION</scope>
    <source>
        <strain evidence="8">Puerto Rican</strain>
    </source>
</reference>
<evidence type="ECO:0000256" key="4">
    <source>
        <dbReference type="SAM" id="MobiDB-lite"/>
    </source>
</evidence>
<evidence type="ECO:0000313" key="8">
    <source>
        <dbReference type="WBParaSite" id="Smp_051000.1"/>
    </source>
</evidence>
<feature type="compositionally biased region" description="Polar residues" evidence="4">
    <location>
        <begin position="647"/>
        <end position="678"/>
    </location>
</feature>
<organism evidence="7 8">
    <name type="scientific">Schistosoma mansoni</name>
    <name type="common">Blood fluke</name>
    <dbReference type="NCBI Taxonomy" id="6183"/>
    <lineage>
        <taxon>Eukaryota</taxon>
        <taxon>Metazoa</taxon>
        <taxon>Spiralia</taxon>
        <taxon>Lophotrochozoa</taxon>
        <taxon>Platyhelminthes</taxon>
        <taxon>Trematoda</taxon>
        <taxon>Digenea</taxon>
        <taxon>Strigeidida</taxon>
        <taxon>Schistosomatoidea</taxon>
        <taxon>Schistosomatidae</taxon>
        <taxon>Schistosoma</taxon>
    </lineage>
</organism>